<dbReference type="EMBL" id="LKAM01000017">
    <property type="protein sequence ID" value="KUM45689.1"/>
    <property type="molecule type" value="Genomic_DNA"/>
</dbReference>
<gene>
    <name evidence="1" type="ORF">ABT39_MTgene2525</name>
</gene>
<organism evidence="1">
    <name type="scientific">Picea glauca</name>
    <name type="common">White spruce</name>
    <name type="synonym">Pinus glauca</name>
    <dbReference type="NCBI Taxonomy" id="3330"/>
    <lineage>
        <taxon>Eukaryota</taxon>
        <taxon>Viridiplantae</taxon>
        <taxon>Streptophyta</taxon>
        <taxon>Embryophyta</taxon>
        <taxon>Tracheophyta</taxon>
        <taxon>Spermatophyta</taxon>
        <taxon>Pinopsida</taxon>
        <taxon>Pinidae</taxon>
        <taxon>Conifers I</taxon>
        <taxon>Pinales</taxon>
        <taxon>Pinaceae</taxon>
        <taxon>Picea</taxon>
    </lineage>
</organism>
<sequence length="71" mass="7886">MSLPSLYSFHWATTSTGSISTERLLPRIVLPLATSAWLRIDWIFPLTGDRDRDILIGMRPCGAALRGLPTC</sequence>
<accession>A0A101LUP1</accession>
<comment type="caution">
    <text evidence="1">The sequence shown here is derived from an EMBL/GenBank/DDBJ whole genome shotgun (WGS) entry which is preliminary data.</text>
</comment>
<geneLocation type="mitochondrion" evidence="1"/>
<dbReference type="AlphaFoldDB" id="A0A101LUP1"/>
<reference evidence="1" key="1">
    <citation type="journal article" date="2015" name="Genome Biol. Evol.">
        <title>Organellar Genomes of White Spruce (Picea glauca): Assembly and Annotation.</title>
        <authorList>
            <person name="Jackman S.D."/>
            <person name="Warren R.L."/>
            <person name="Gibb E.A."/>
            <person name="Vandervalk B.P."/>
            <person name="Mohamadi H."/>
            <person name="Chu J."/>
            <person name="Raymond A."/>
            <person name="Pleasance S."/>
            <person name="Coope R."/>
            <person name="Wildung M.R."/>
            <person name="Ritland C.E."/>
            <person name="Bousquet J."/>
            <person name="Jones S.J."/>
            <person name="Bohlmann J."/>
            <person name="Birol I."/>
        </authorList>
    </citation>
    <scope>NUCLEOTIDE SEQUENCE [LARGE SCALE GENOMIC DNA]</scope>
    <source>
        <tissue evidence="1">Flushing bud</tissue>
    </source>
</reference>
<evidence type="ECO:0000313" key="1">
    <source>
        <dbReference type="EMBL" id="KUM45689.1"/>
    </source>
</evidence>
<name>A0A101LUP1_PICGL</name>
<keyword evidence="1" id="KW-0496">Mitochondrion</keyword>
<protein>
    <submittedName>
        <fullName evidence="1">Uncharacterized protein</fullName>
    </submittedName>
</protein>
<proteinExistence type="predicted"/>